<reference evidence="1 2" key="1">
    <citation type="submission" date="2020-02" db="EMBL/GenBank/DDBJ databases">
        <authorList>
            <person name="Ma Q."/>
            <person name="Huang Y."/>
            <person name="Song X."/>
            <person name="Pei D."/>
        </authorList>
    </citation>
    <scope>NUCLEOTIDE SEQUENCE [LARGE SCALE GENOMIC DNA]</scope>
    <source>
        <strain evidence="1">Sxm20200214</strain>
        <tissue evidence="1">Leaf</tissue>
    </source>
</reference>
<proteinExistence type="predicted"/>
<dbReference type="PANTHER" id="PTHR31133:SF13">
    <property type="entry name" value="(RAPE) HYPOTHETICAL PROTEIN"/>
    <property type="match status" value="1"/>
</dbReference>
<evidence type="ECO:0000313" key="2">
    <source>
        <dbReference type="Proteomes" id="UP000886595"/>
    </source>
</evidence>
<name>A0A8X7S8E2_BRACI</name>
<keyword evidence="2" id="KW-1185">Reference proteome</keyword>
<gene>
    <name evidence="1" type="ORF">Bca52824_030162</name>
</gene>
<comment type="caution">
    <text evidence="1">The sequence shown here is derived from an EMBL/GenBank/DDBJ whole genome shotgun (WGS) entry which is preliminary data.</text>
</comment>
<dbReference type="PANTHER" id="PTHR31133">
    <property type="entry name" value="MEMBRANE PROTEIN"/>
    <property type="match status" value="1"/>
</dbReference>
<dbReference type="EMBL" id="JAAMPC010000007">
    <property type="protein sequence ID" value="KAG2301511.1"/>
    <property type="molecule type" value="Genomic_DNA"/>
</dbReference>
<dbReference type="AlphaFoldDB" id="A0A8X7S8E2"/>
<dbReference type="Proteomes" id="UP000886595">
    <property type="component" value="Unassembled WGS sequence"/>
</dbReference>
<evidence type="ECO:0000313" key="1">
    <source>
        <dbReference type="EMBL" id="KAG2301511.1"/>
    </source>
</evidence>
<sequence>MKATNLTDEEEEYLGRLILLYGDSERLKNSYAADSSSPLLTERKELSLTPLLAGKKIQGLTKTVSRYPTFRRHFVELVKKLSDDLDQDRDGSVTVREAPGPVKIFSRIFSQRSFRRKGVSMNPTKNHVRVSQGM</sequence>
<organism evidence="1 2">
    <name type="scientific">Brassica carinata</name>
    <name type="common">Ethiopian mustard</name>
    <name type="synonym">Abyssinian cabbage</name>
    <dbReference type="NCBI Taxonomy" id="52824"/>
    <lineage>
        <taxon>Eukaryota</taxon>
        <taxon>Viridiplantae</taxon>
        <taxon>Streptophyta</taxon>
        <taxon>Embryophyta</taxon>
        <taxon>Tracheophyta</taxon>
        <taxon>Spermatophyta</taxon>
        <taxon>Magnoliopsida</taxon>
        <taxon>eudicotyledons</taxon>
        <taxon>Gunneridae</taxon>
        <taxon>Pentapetalae</taxon>
        <taxon>rosids</taxon>
        <taxon>malvids</taxon>
        <taxon>Brassicales</taxon>
        <taxon>Brassicaceae</taxon>
        <taxon>Brassiceae</taxon>
        <taxon>Brassica</taxon>
    </lineage>
</organism>
<dbReference type="OrthoDB" id="1054248at2759"/>
<protein>
    <submittedName>
        <fullName evidence="1">Uncharacterized protein</fullName>
    </submittedName>
</protein>
<accession>A0A8X7S8E2</accession>
<dbReference type="InterPro" id="IPR040229">
    <property type="entry name" value="At3g27390-like"/>
</dbReference>